<dbReference type="InterPro" id="IPR042267">
    <property type="entry name" value="VTC_sf"/>
</dbReference>
<gene>
    <name evidence="6" type="ORF">JGI23_00035</name>
</gene>
<keyword evidence="4" id="KW-0472">Membrane</keyword>
<dbReference type="PANTHER" id="PTHR46140">
    <property type="entry name" value="VACUOLAR TRANSPORTER CHAPERONE 1-RELATED"/>
    <property type="match status" value="1"/>
</dbReference>
<dbReference type="GO" id="GO:0012505">
    <property type="term" value="C:endomembrane system"/>
    <property type="evidence" value="ECO:0007669"/>
    <property type="project" value="UniProtKB-SubCell"/>
</dbReference>
<evidence type="ECO:0000256" key="2">
    <source>
        <dbReference type="ARBA" id="ARBA00022692"/>
    </source>
</evidence>
<dbReference type="EMBL" id="CZVW01000001">
    <property type="protein sequence ID" value="CUS95987.1"/>
    <property type="molecule type" value="Genomic_DNA"/>
</dbReference>
<keyword evidence="3" id="KW-1133">Transmembrane helix</keyword>
<accession>A0A0N7MVJ1</accession>
<dbReference type="Gene3D" id="3.20.100.30">
    <property type="entry name" value="VTC, catalytic tunnel domain"/>
    <property type="match status" value="1"/>
</dbReference>
<dbReference type="PANTHER" id="PTHR46140:SF1">
    <property type="entry name" value="VACUOLAR TRANSPORTER CHAPERONE COMPLEX SUBUNIT 4-RELATED"/>
    <property type="match status" value="1"/>
</dbReference>
<evidence type="ECO:0000259" key="5">
    <source>
        <dbReference type="Pfam" id="PF09359"/>
    </source>
</evidence>
<reference evidence="7" key="1">
    <citation type="submission" date="2015-11" db="EMBL/GenBank/DDBJ databases">
        <authorList>
            <person name="Varghese N."/>
        </authorList>
    </citation>
    <scope>NUCLEOTIDE SEQUENCE [LARGE SCALE GENOMIC DNA]</scope>
    <source>
        <strain evidence="7">JGI-23</strain>
    </source>
</reference>
<dbReference type="RefSeq" id="WP_092346609.1">
    <property type="nucleotide sequence ID" value="NZ_CZVW01000001.1"/>
</dbReference>
<evidence type="ECO:0000256" key="1">
    <source>
        <dbReference type="ARBA" id="ARBA00004127"/>
    </source>
</evidence>
<evidence type="ECO:0000256" key="4">
    <source>
        <dbReference type="ARBA" id="ARBA00023136"/>
    </source>
</evidence>
<dbReference type="InterPro" id="IPR051572">
    <property type="entry name" value="VTC_Complex_Subunit"/>
</dbReference>
<evidence type="ECO:0000256" key="3">
    <source>
        <dbReference type="ARBA" id="ARBA00022989"/>
    </source>
</evidence>
<evidence type="ECO:0000313" key="7">
    <source>
        <dbReference type="Proteomes" id="UP000199197"/>
    </source>
</evidence>
<dbReference type="Pfam" id="PF09359">
    <property type="entry name" value="VTC"/>
    <property type="match status" value="1"/>
</dbReference>
<protein>
    <submittedName>
        <fullName evidence="6">VTC domain-containing protein</fullName>
    </submittedName>
</protein>
<feature type="domain" description="VTC" evidence="5">
    <location>
        <begin position="3"/>
        <end position="233"/>
    </location>
</feature>
<keyword evidence="2" id="KW-0812">Transmembrane</keyword>
<dbReference type="OrthoDB" id="9784042at2"/>
<name>A0A0N7MVJ1_9BACT</name>
<sequence length="248" mass="29630">MIRFEYKYLAPVELIERLRLEIMPYVNYDEYANASKIGEYTVRSIYFDNDRFQYYNDKVDGLEIRKKVRVRGYGAKDESSIVFLEVKRKKGVYILKSRAPLTFENLEKIFVCKDFERYILNKPIENAVKSAKNFFYYVNVDNLKPVILVVYEREAYQGKFDNSLRITFDKNLRASLSSRLTDLFDELNMRYVMKSYFTVEFKGKTKIPHWFRNIVAKYELKFMALSKYVLSVDAFDFSELKQITRLGL</sequence>
<dbReference type="Proteomes" id="UP000199197">
    <property type="component" value="Unassembled WGS sequence"/>
</dbReference>
<proteinExistence type="predicted"/>
<organism evidence="6 7">
    <name type="scientific">Candidatus Chryseopegocella kryptomonas</name>
    <dbReference type="NCBI Taxonomy" id="1633643"/>
    <lineage>
        <taxon>Bacteria</taxon>
        <taxon>Pseudomonadati</taxon>
        <taxon>Candidatus Kryptoniota</taxon>
        <taxon>Candidatus Chryseopegocella</taxon>
    </lineage>
</organism>
<dbReference type="InterPro" id="IPR018966">
    <property type="entry name" value="VTC_domain"/>
</dbReference>
<keyword evidence="7" id="KW-1185">Reference proteome</keyword>
<comment type="subcellular location">
    <subcellularLocation>
        <location evidence="1">Endomembrane system</location>
        <topology evidence="1">Multi-pass membrane protein</topology>
    </subcellularLocation>
</comment>
<dbReference type="GO" id="GO:0006799">
    <property type="term" value="P:polyphosphate biosynthetic process"/>
    <property type="evidence" value="ECO:0007669"/>
    <property type="project" value="UniProtKB-ARBA"/>
</dbReference>
<dbReference type="AlphaFoldDB" id="A0A0N7MVJ1"/>
<evidence type="ECO:0000313" key="6">
    <source>
        <dbReference type="EMBL" id="CUS95987.1"/>
    </source>
</evidence>
<dbReference type="CDD" id="cd07750">
    <property type="entry name" value="PolyPPase_VTC_like"/>
    <property type="match status" value="1"/>
</dbReference>